<comment type="function">
    <text evidence="11 12">Key component of the proton channel; it plays a direct role in the translocation of protons across the membrane.</text>
</comment>
<evidence type="ECO:0000256" key="12">
    <source>
        <dbReference type="RuleBase" id="RU000483"/>
    </source>
</evidence>
<evidence type="ECO:0000256" key="2">
    <source>
        <dbReference type="ARBA" id="ARBA00006810"/>
    </source>
</evidence>
<organism evidence="13 14">
    <name type="scientific">Clostridium homopropionicum DSM 5847</name>
    <dbReference type="NCBI Taxonomy" id="1121318"/>
    <lineage>
        <taxon>Bacteria</taxon>
        <taxon>Bacillati</taxon>
        <taxon>Bacillota</taxon>
        <taxon>Clostridia</taxon>
        <taxon>Eubacteriales</taxon>
        <taxon>Clostridiaceae</taxon>
        <taxon>Clostridium</taxon>
    </lineage>
</organism>
<keyword evidence="9 11" id="KW-0472">Membrane</keyword>
<dbReference type="PANTHER" id="PTHR42823">
    <property type="entry name" value="ATP SYNTHASE SUBUNIT A, CHLOROPLASTIC"/>
    <property type="match status" value="1"/>
</dbReference>
<evidence type="ECO:0000256" key="7">
    <source>
        <dbReference type="ARBA" id="ARBA00022989"/>
    </source>
</evidence>
<protein>
    <recommendedName>
        <fullName evidence="11 12">ATP synthase subunit a</fullName>
    </recommendedName>
    <alternativeName>
        <fullName evidence="11">ATP synthase F0 sector subunit a</fullName>
    </alternativeName>
    <alternativeName>
        <fullName evidence="11">F-ATPase subunit 6</fullName>
    </alternativeName>
</protein>
<dbReference type="PATRIC" id="fig|1121318.3.peg.3256"/>
<accession>A0A0L6Z5W1</accession>
<evidence type="ECO:0000256" key="9">
    <source>
        <dbReference type="ARBA" id="ARBA00023136"/>
    </source>
</evidence>
<evidence type="ECO:0000256" key="1">
    <source>
        <dbReference type="ARBA" id="ARBA00004141"/>
    </source>
</evidence>
<dbReference type="Proteomes" id="UP000037043">
    <property type="component" value="Unassembled WGS sequence"/>
</dbReference>
<dbReference type="Gene3D" id="1.20.120.220">
    <property type="entry name" value="ATP synthase, F0 complex, subunit A"/>
    <property type="match status" value="1"/>
</dbReference>
<dbReference type="STRING" id="36844.SAMN04488501_101219"/>
<comment type="caution">
    <text evidence="13">The sequence shown here is derived from an EMBL/GenBank/DDBJ whole genome shotgun (WGS) entry which is preliminary data.</text>
</comment>
<evidence type="ECO:0000313" key="13">
    <source>
        <dbReference type="EMBL" id="KOA18359.1"/>
    </source>
</evidence>
<keyword evidence="3 11" id="KW-0813">Transport</keyword>
<dbReference type="AlphaFoldDB" id="A0A0L6Z5W1"/>
<dbReference type="PROSITE" id="PS00449">
    <property type="entry name" value="ATPASE_A"/>
    <property type="match status" value="1"/>
</dbReference>
<keyword evidence="11" id="KW-1003">Cell membrane</keyword>
<dbReference type="RefSeq" id="WP_052222708.1">
    <property type="nucleotide sequence ID" value="NZ_LHUR01000042.1"/>
</dbReference>
<evidence type="ECO:0000256" key="11">
    <source>
        <dbReference type="HAMAP-Rule" id="MF_01393"/>
    </source>
</evidence>
<evidence type="ECO:0000256" key="8">
    <source>
        <dbReference type="ARBA" id="ARBA00023065"/>
    </source>
</evidence>
<dbReference type="InterPro" id="IPR023011">
    <property type="entry name" value="ATP_synth_F0_asu_AS"/>
</dbReference>
<dbReference type="PANTHER" id="PTHR42823:SF3">
    <property type="entry name" value="ATP SYNTHASE SUBUNIT A, CHLOROPLASTIC"/>
    <property type="match status" value="1"/>
</dbReference>
<feature type="transmembrane region" description="Helical" evidence="11">
    <location>
        <begin position="95"/>
        <end position="115"/>
    </location>
</feature>
<dbReference type="GO" id="GO:0042777">
    <property type="term" value="P:proton motive force-driven plasma membrane ATP synthesis"/>
    <property type="evidence" value="ECO:0007669"/>
    <property type="project" value="TreeGrafter"/>
</dbReference>
<dbReference type="EMBL" id="LHUR01000042">
    <property type="protein sequence ID" value="KOA18359.1"/>
    <property type="molecule type" value="Genomic_DNA"/>
</dbReference>
<keyword evidence="4 11" id="KW-0138">CF(0)</keyword>
<dbReference type="SUPFAM" id="SSF81336">
    <property type="entry name" value="F1F0 ATP synthase subunit A"/>
    <property type="match status" value="1"/>
</dbReference>
<comment type="subcellular location">
    <subcellularLocation>
        <location evidence="11 12">Cell membrane</location>
        <topology evidence="11 12">Multi-pass membrane protein</topology>
    </subcellularLocation>
    <subcellularLocation>
        <location evidence="1">Membrane</location>
        <topology evidence="1">Multi-pass membrane protein</topology>
    </subcellularLocation>
</comment>
<keyword evidence="5 11" id="KW-0812">Transmembrane</keyword>
<keyword evidence="8 11" id="KW-0406">Ion transport</keyword>
<evidence type="ECO:0000256" key="3">
    <source>
        <dbReference type="ARBA" id="ARBA00022448"/>
    </source>
</evidence>
<feature type="transmembrane region" description="Helical" evidence="11">
    <location>
        <begin position="196"/>
        <end position="214"/>
    </location>
</feature>
<feature type="transmembrane region" description="Helical" evidence="11">
    <location>
        <begin position="67"/>
        <end position="89"/>
    </location>
</feature>
<keyword evidence="10 11" id="KW-0066">ATP synthesis</keyword>
<keyword evidence="6 11" id="KW-0375">Hydrogen ion transport</keyword>
<reference evidence="14" key="1">
    <citation type="submission" date="2015-08" db="EMBL/GenBank/DDBJ databases">
        <title>Genome sequence of the strict anaerobe Clostridium homopropionicum LuHBu1 (DSM 5847T).</title>
        <authorList>
            <person name="Poehlein A."/>
            <person name="Beck M."/>
            <person name="Schiel-Bengelsdorf B."/>
            <person name="Bengelsdorf F.R."/>
            <person name="Daniel R."/>
            <person name="Duerre P."/>
        </authorList>
    </citation>
    <scope>NUCLEOTIDE SEQUENCE [LARGE SCALE GENOMIC DNA]</scope>
    <source>
        <strain evidence="14">DSM 5847</strain>
    </source>
</reference>
<dbReference type="InterPro" id="IPR045082">
    <property type="entry name" value="ATP_syn_F0_a_bact/chloroplast"/>
</dbReference>
<keyword evidence="7 11" id="KW-1133">Transmembrane helix</keyword>
<dbReference type="CDD" id="cd00310">
    <property type="entry name" value="ATP-synt_Fo_a_6"/>
    <property type="match status" value="1"/>
</dbReference>
<sequence>MEFTTKLELSEVIIIQWVIILLIILLTILLTKNLRKIPDKKQSAIELLVGFINDTVDDTMGPGTKKFIPYIGTLGIFILLMNLTGLVGIEPPTKDYSVTLALALISFLVIQGYAIKKNGLLKYLKGYVEPFSFLLPINIMERIMLPISLSLRLFGNMMAAAIIVEFVYSALSKIFLGFPLVIPIPLHMYFDIFDGGIQTVIFVMLTMINIKIVAEH</sequence>
<dbReference type="Pfam" id="PF00119">
    <property type="entry name" value="ATP-synt_A"/>
    <property type="match status" value="1"/>
</dbReference>
<dbReference type="GO" id="GO:0046933">
    <property type="term" value="F:proton-transporting ATP synthase activity, rotational mechanism"/>
    <property type="evidence" value="ECO:0007669"/>
    <property type="project" value="UniProtKB-UniRule"/>
</dbReference>
<gene>
    <name evidence="11 13" type="primary">atpB</name>
    <name evidence="13" type="ORF">CLHOM_32610</name>
</gene>
<dbReference type="NCBIfam" id="TIGR01131">
    <property type="entry name" value="ATP_synt_6_or_A"/>
    <property type="match status" value="1"/>
</dbReference>
<evidence type="ECO:0000256" key="5">
    <source>
        <dbReference type="ARBA" id="ARBA00022692"/>
    </source>
</evidence>
<evidence type="ECO:0000256" key="6">
    <source>
        <dbReference type="ARBA" id="ARBA00022781"/>
    </source>
</evidence>
<dbReference type="InterPro" id="IPR035908">
    <property type="entry name" value="F0_ATP_A_sf"/>
</dbReference>
<dbReference type="InterPro" id="IPR000568">
    <property type="entry name" value="ATP_synth_F0_asu"/>
</dbReference>
<dbReference type="HAMAP" id="MF_01393">
    <property type="entry name" value="ATP_synth_a_bact"/>
    <property type="match status" value="1"/>
</dbReference>
<feature type="transmembrane region" description="Helical" evidence="11">
    <location>
        <begin position="12"/>
        <end position="31"/>
    </location>
</feature>
<feature type="transmembrane region" description="Helical" evidence="11">
    <location>
        <begin position="153"/>
        <end position="176"/>
    </location>
</feature>
<proteinExistence type="inferred from homology"/>
<keyword evidence="14" id="KW-1185">Reference proteome</keyword>
<evidence type="ECO:0000313" key="14">
    <source>
        <dbReference type="Proteomes" id="UP000037043"/>
    </source>
</evidence>
<dbReference type="GO" id="GO:0045259">
    <property type="term" value="C:proton-transporting ATP synthase complex"/>
    <property type="evidence" value="ECO:0007669"/>
    <property type="project" value="UniProtKB-KW"/>
</dbReference>
<dbReference type="GO" id="GO:0005886">
    <property type="term" value="C:plasma membrane"/>
    <property type="evidence" value="ECO:0007669"/>
    <property type="project" value="UniProtKB-SubCell"/>
</dbReference>
<comment type="similarity">
    <text evidence="2 11 12">Belongs to the ATPase A chain family.</text>
</comment>
<name>A0A0L6Z5W1_9CLOT</name>
<dbReference type="PRINTS" id="PR00123">
    <property type="entry name" value="ATPASEA"/>
</dbReference>
<evidence type="ECO:0000256" key="4">
    <source>
        <dbReference type="ARBA" id="ARBA00022547"/>
    </source>
</evidence>
<evidence type="ECO:0000256" key="10">
    <source>
        <dbReference type="ARBA" id="ARBA00023310"/>
    </source>
</evidence>
<dbReference type="NCBIfam" id="NF004484">
    <property type="entry name" value="PRK05815.3-2"/>
    <property type="match status" value="1"/>
</dbReference>